<dbReference type="PANTHER" id="PTHR32282">
    <property type="entry name" value="BINDING PROTEIN TRANSPEPTIDASE, PUTATIVE-RELATED"/>
    <property type="match status" value="1"/>
</dbReference>
<dbReference type="InterPro" id="IPR001264">
    <property type="entry name" value="Glyco_trans_51"/>
</dbReference>
<keyword evidence="10" id="KW-0133">Cell shape</keyword>
<evidence type="ECO:0000256" key="4">
    <source>
        <dbReference type="ARBA" id="ARBA00022475"/>
    </source>
</evidence>
<dbReference type="Proteomes" id="UP000179245">
    <property type="component" value="Unassembled WGS sequence"/>
</dbReference>
<keyword evidence="11" id="KW-0573">Peptidoglycan synthesis</keyword>
<dbReference type="Gene3D" id="1.10.3810.10">
    <property type="entry name" value="Biosynthetic peptidoglycan transglycosylase-like"/>
    <property type="match status" value="1"/>
</dbReference>
<evidence type="ECO:0000256" key="11">
    <source>
        <dbReference type="ARBA" id="ARBA00022984"/>
    </source>
</evidence>
<comment type="caution">
    <text evidence="19">The sequence shown here is derived from an EMBL/GenBank/DDBJ whole genome shotgun (WGS) entry which is preliminary data.</text>
</comment>
<organism evidence="19 20">
    <name type="scientific">Candidatus Wildermuthbacteria bacterium GWA2_46_15</name>
    <dbReference type="NCBI Taxonomy" id="1802443"/>
    <lineage>
        <taxon>Bacteria</taxon>
        <taxon>Candidatus Wildermuthiibacteriota</taxon>
    </lineage>
</organism>
<dbReference type="SUPFAM" id="SSF56601">
    <property type="entry name" value="beta-lactamase/transpeptidase-like"/>
    <property type="match status" value="1"/>
</dbReference>
<evidence type="ECO:0000313" key="19">
    <source>
        <dbReference type="EMBL" id="OHA62807.1"/>
    </source>
</evidence>
<dbReference type="GO" id="GO:0008360">
    <property type="term" value="P:regulation of cell shape"/>
    <property type="evidence" value="ECO:0007669"/>
    <property type="project" value="UniProtKB-KW"/>
</dbReference>
<comment type="catalytic activity">
    <reaction evidence="15">
        <text>Preferential cleavage: (Ac)2-L-Lys-D-Ala-|-D-Ala. Also transpeptidation of peptidyl-alanyl moieties that are N-acyl substituents of D-alanine.</text>
        <dbReference type="EC" id="3.4.16.4"/>
    </reaction>
</comment>
<name>A0A1G2QQY1_9BACT</name>
<keyword evidence="6" id="KW-0645">Protease</keyword>
<evidence type="ECO:0000256" key="13">
    <source>
        <dbReference type="ARBA" id="ARBA00023268"/>
    </source>
</evidence>
<dbReference type="EMBL" id="MHTO01000003">
    <property type="protein sequence ID" value="OHA62807.1"/>
    <property type="molecule type" value="Genomic_DNA"/>
</dbReference>
<dbReference type="SUPFAM" id="SSF53955">
    <property type="entry name" value="Lysozyme-like"/>
    <property type="match status" value="1"/>
</dbReference>
<keyword evidence="12" id="KW-0472">Membrane</keyword>
<evidence type="ECO:0000259" key="17">
    <source>
        <dbReference type="Pfam" id="PF00905"/>
    </source>
</evidence>
<dbReference type="GO" id="GO:0009252">
    <property type="term" value="P:peptidoglycan biosynthetic process"/>
    <property type="evidence" value="ECO:0007669"/>
    <property type="project" value="UniProtKB-KW"/>
</dbReference>
<dbReference type="InterPro" id="IPR023346">
    <property type="entry name" value="Lysozyme-like_dom_sf"/>
</dbReference>
<evidence type="ECO:0000256" key="16">
    <source>
        <dbReference type="ARBA" id="ARBA00049902"/>
    </source>
</evidence>
<feature type="domain" description="Glycosyl transferase family 51" evidence="18">
    <location>
        <begin position="74"/>
        <end position="248"/>
    </location>
</feature>
<keyword evidence="9" id="KW-0378">Hydrolase</keyword>
<keyword evidence="7" id="KW-0328">Glycosyltransferase</keyword>
<dbReference type="STRING" id="1802443.A2117_02425"/>
<keyword evidence="8" id="KW-0808">Transferase</keyword>
<dbReference type="GO" id="GO:0006508">
    <property type="term" value="P:proteolysis"/>
    <property type="evidence" value="ECO:0007669"/>
    <property type="project" value="UniProtKB-KW"/>
</dbReference>
<dbReference type="InterPro" id="IPR036950">
    <property type="entry name" value="PBP_transglycosylase"/>
</dbReference>
<keyword evidence="5" id="KW-0121">Carboxypeptidase</keyword>
<evidence type="ECO:0000259" key="18">
    <source>
        <dbReference type="Pfam" id="PF00912"/>
    </source>
</evidence>
<dbReference type="GO" id="GO:0008955">
    <property type="term" value="F:peptidoglycan glycosyltransferase activity"/>
    <property type="evidence" value="ECO:0007669"/>
    <property type="project" value="UniProtKB-EC"/>
</dbReference>
<evidence type="ECO:0000313" key="20">
    <source>
        <dbReference type="Proteomes" id="UP000179245"/>
    </source>
</evidence>
<dbReference type="InterPro" id="IPR050396">
    <property type="entry name" value="Glycosyltr_51/Transpeptidase"/>
</dbReference>
<comment type="catalytic activity">
    <reaction evidence="16">
        <text>[GlcNAc-(1-&gt;4)-Mur2Ac(oyl-L-Ala-gamma-D-Glu-L-Lys-D-Ala-D-Ala)](n)-di-trans,octa-cis-undecaprenyl diphosphate + beta-D-GlcNAc-(1-&gt;4)-Mur2Ac(oyl-L-Ala-gamma-D-Glu-L-Lys-D-Ala-D-Ala)-di-trans,octa-cis-undecaprenyl diphosphate = [GlcNAc-(1-&gt;4)-Mur2Ac(oyl-L-Ala-gamma-D-Glu-L-Lys-D-Ala-D-Ala)](n+1)-di-trans,octa-cis-undecaprenyl diphosphate + di-trans,octa-cis-undecaprenyl diphosphate + H(+)</text>
        <dbReference type="Rhea" id="RHEA:23708"/>
        <dbReference type="Rhea" id="RHEA-COMP:9602"/>
        <dbReference type="Rhea" id="RHEA-COMP:9603"/>
        <dbReference type="ChEBI" id="CHEBI:15378"/>
        <dbReference type="ChEBI" id="CHEBI:58405"/>
        <dbReference type="ChEBI" id="CHEBI:60033"/>
        <dbReference type="ChEBI" id="CHEBI:78435"/>
        <dbReference type="EC" id="2.4.99.28"/>
    </reaction>
</comment>
<keyword evidence="4" id="KW-1003">Cell membrane</keyword>
<evidence type="ECO:0000256" key="12">
    <source>
        <dbReference type="ARBA" id="ARBA00023136"/>
    </source>
</evidence>
<evidence type="ECO:0000256" key="10">
    <source>
        <dbReference type="ARBA" id="ARBA00022960"/>
    </source>
</evidence>
<accession>A0A1G2QQY1</accession>
<comment type="similarity">
    <text evidence="3">In the N-terminal section; belongs to the glycosyltransferase 51 family.</text>
</comment>
<evidence type="ECO:0000256" key="14">
    <source>
        <dbReference type="ARBA" id="ARBA00023316"/>
    </source>
</evidence>
<dbReference type="Pfam" id="PF00905">
    <property type="entry name" value="Transpeptidase"/>
    <property type="match status" value="1"/>
</dbReference>
<evidence type="ECO:0000256" key="15">
    <source>
        <dbReference type="ARBA" id="ARBA00034000"/>
    </source>
</evidence>
<dbReference type="Pfam" id="PF00912">
    <property type="entry name" value="Transgly"/>
    <property type="match status" value="1"/>
</dbReference>
<sequence>MAERKFYRRVYQKTRKRELFLLSLKLFGFCFLTLFAAALFLVISYAKDLPRPEDFNEKEVTQSTKIYARDGKTLLYEIYGEEKRTVVPLDQISKYLKDGLLAAEDADFYRHHGVSLKGIVRAVLADLKFLAPSQGASTISQQLVRSSYLGREKTGVRKTREVILTLELERRYSKDQILEFYLNQIPFGQNAYGIEEASKSYFQKSARDLSLAEAAILVSLVKAPGRLSPYGPHKDELLARKDYVLRRMADLKFITPEEEQAAKDEALKFAKISQKIRAPHFVLWVKGLLEEKYGEDFLKEKGLRVYTTLDWDLQESAEKIVEERAKINQAYRSYNAAVTIISPQTGEILALVGSKDFFGDSYPPDCQSGRNCLFEPQFNVALAPRQPGSSFKPLVYATAFKKGFDDKTTIIDEQTNFGEWGGKDYIPQNYDGLFRGVVTLRQALAQSLNIPSIKVLLNLAGLEDSIQTARDLGITTLKPPFGPSIVLGGYETKLLEMVSAYGAFANNGLWLKPTPILKIEDDKGEIIEENKITPKRVLETKVTALINDILSDNDARAAMFGPRSLLFFENYRVAVKTGTTQSFRDGWTIGYTPSIVIGVWTGNNDNSPMGKEPGIVFAGPIFHELMKKSLETQKSLDPEGHQ</sequence>
<comment type="similarity">
    <text evidence="2">In the C-terminal section; belongs to the transpeptidase family.</text>
</comment>
<evidence type="ECO:0000256" key="5">
    <source>
        <dbReference type="ARBA" id="ARBA00022645"/>
    </source>
</evidence>
<proteinExistence type="inferred from homology"/>
<evidence type="ECO:0000256" key="3">
    <source>
        <dbReference type="ARBA" id="ARBA00007739"/>
    </source>
</evidence>
<dbReference type="AlphaFoldDB" id="A0A1G2QQY1"/>
<dbReference type="InterPro" id="IPR012338">
    <property type="entry name" value="Beta-lactam/transpept-like"/>
</dbReference>
<dbReference type="GO" id="GO:0009002">
    <property type="term" value="F:serine-type D-Ala-D-Ala carboxypeptidase activity"/>
    <property type="evidence" value="ECO:0007669"/>
    <property type="project" value="UniProtKB-EC"/>
</dbReference>
<dbReference type="Gene3D" id="3.40.710.10">
    <property type="entry name" value="DD-peptidase/beta-lactamase superfamily"/>
    <property type="match status" value="1"/>
</dbReference>
<dbReference type="GO" id="GO:0005886">
    <property type="term" value="C:plasma membrane"/>
    <property type="evidence" value="ECO:0007669"/>
    <property type="project" value="UniProtKB-SubCell"/>
</dbReference>
<comment type="subcellular location">
    <subcellularLocation>
        <location evidence="1">Cell membrane</location>
    </subcellularLocation>
</comment>
<evidence type="ECO:0000256" key="7">
    <source>
        <dbReference type="ARBA" id="ARBA00022676"/>
    </source>
</evidence>
<dbReference type="PANTHER" id="PTHR32282:SF11">
    <property type="entry name" value="PENICILLIN-BINDING PROTEIN 1B"/>
    <property type="match status" value="1"/>
</dbReference>
<protein>
    <submittedName>
        <fullName evidence="19">Uncharacterized protein</fullName>
    </submittedName>
</protein>
<dbReference type="FunFam" id="1.10.3810.10:FF:000001">
    <property type="entry name" value="Penicillin-binding protein 1A"/>
    <property type="match status" value="1"/>
</dbReference>
<dbReference type="GO" id="GO:0008658">
    <property type="term" value="F:penicillin binding"/>
    <property type="evidence" value="ECO:0007669"/>
    <property type="project" value="InterPro"/>
</dbReference>
<keyword evidence="13" id="KW-0511">Multifunctional enzyme</keyword>
<dbReference type="InterPro" id="IPR001460">
    <property type="entry name" value="PCN-bd_Tpept"/>
</dbReference>
<dbReference type="GO" id="GO:0030288">
    <property type="term" value="C:outer membrane-bounded periplasmic space"/>
    <property type="evidence" value="ECO:0007669"/>
    <property type="project" value="TreeGrafter"/>
</dbReference>
<dbReference type="GO" id="GO:0071555">
    <property type="term" value="P:cell wall organization"/>
    <property type="evidence" value="ECO:0007669"/>
    <property type="project" value="UniProtKB-KW"/>
</dbReference>
<evidence type="ECO:0000256" key="6">
    <source>
        <dbReference type="ARBA" id="ARBA00022670"/>
    </source>
</evidence>
<gene>
    <name evidence="19" type="ORF">A2117_02425</name>
</gene>
<feature type="domain" description="Penicillin-binding protein transpeptidase" evidence="17">
    <location>
        <begin position="337"/>
        <end position="627"/>
    </location>
</feature>
<keyword evidence="14" id="KW-0961">Cell wall biogenesis/degradation</keyword>
<evidence type="ECO:0000256" key="2">
    <source>
        <dbReference type="ARBA" id="ARBA00007090"/>
    </source>
</evidence>
<evidence type="ECO:0000256" key="8">
    <source>
        <dbReference type="ARBA" id="ARBA00022679"/>
    </source>
</evidence>
<evidence type="ECO:0000256" key="9">
    <source>
        <dbReference type="ARBA" id="ARBA00022801"/>
    </source>
</evidence>
<evidence type="ECO:0000256" key="1">
    <source>
        <dbReference type="ARBA" id="ARBA00004236"/>
    </source>
</evidence>
<reference evidence="19 20" key="1">
    <citation type="journal article" date="2016" name="Nat. Commun.">
        <title>Thousands of microbial genomes shed light on interconnected biogeochemical processes in an aquifer system.</title>
        <authorList>
            <person name="Anantharaman K."/>
            <person name="Brown C.T."/>
            <person name="Hug L.A."/>
            <person name="Sharon I."/>
            <person name="Castelle C.J."/>
            <person name="Probst A.J."/>
            <person name="Thomas B.C."/>
            <person name="Singh A."/>
            <person name="Wilkins M.J."/>
            <person name="Karaoz U."/>
            <person name="Brodie E.L."/>
            <person name="Williams K.H."/>
            <person name="Hubbard S.S."/>
            <person name="Banfield J.F."/>
        </authorList>
    </citation>
    <scope>NUCLEOTIDE SEQUENCE [LARGE SCALE GENOMIC DNA]</scope>
</reference>